<dbReference type="SUPFAM" id="SSF53335">
    <property type="entry name" value="S-adenosyl-L-methionine-dependent methyltransferases"/>
    <property type="match status" value="1"/>
</dbReference>
<dbReference type="STRING" id="1163407.UU7_14420"/>
<protein>
    <submittedName>
        <fullName evidence="1">Fkbm family methyltransferase</fullName>
    </submittedName>
</protein>
<dbReference type="Proteomes" id="UP000003226">
    <property type="component" value="Unassembled WGS sequence"/>
</dbReference>
<keyword evidence="1" id="KW-0808">Transferase</keyword>
<organism evidence="1 2">
    <name type="scientific">Rhodanobacter spathiphylli B39</name>
    <dbReference type="NCBI Taxonomy" id="1163407"/>
    <lineage>
        <taxon>Bacteria</taxon>
        <taxon>Pseudomonadati</taxon>
        <taxon>Pseudomonadota</taxon>
        <taxon>Gammaproteobacteria</taxon>
        <taxon>Lysobacterales</taxon>
        <taxon>Rhodanobacteraceae</taxon>
        <taxon>Rhodanobacter</taxon>
    </lineage>
</organism>
<sequence>MWIRHCIARIEASNSGYLDQVGWIRTRAERIALDASGEPMPWFTYPALHFLRERVKPDWRVLEFGAGMGTLWWSRHVREAVAIEHDADWADHVTNKCNARLIRVSAGSAEDYLRPALISGTYSVVIVDGIFRNECLAIAPSLLDNGGVIVLDDAQREEYRSAVEALRGQGFKLLPLHGPQPVSKHPGCTAILYRDVNVLGL</sequence>
<keyword evidence="1" id="KW-0489">Methyltransferase</keyword>
<dbReference type="EMBL" id="AJXT01000046">
    <property type="protein sequence ID" value="EIL91046.1"/>
    <property type="molecule type" value="Genomic_DNA"/>
</dbReference>
<dbReference type="Gene3D" id="3.40.50.150">
    <property type="entry name" value="Vaccinia Virus protein VP39"/>
    <property type="match status" value="1"/>
</dbReference>
<keyword evidence="2" id="KW-1185">Reference proteome</keyword>
<evidence type="ECO:0000313" key="2">
    <source>
        <dbReference type="Proteomes" id="UP000003226"/>
    </source>
</evidence>
<dbReference type="AlphaFoldDB" id="I4VV05"/>
<reference evidence="1 2" key="1">
    <citation type="journal article" date="2012" name="J. Bacteriol.">
        <title>Genome sequences for six rhodanobacter strains, isolated from soils and the terrestrial subsurface, with variable denitrification capabilities.</title>
        <authorList>
            <person name="Kostka J.E."/>
            <person name="Green S.J."/>
            <person name="Rishishwar L."/>
            <person name="Prakash O."/>
            <person name="Katz L.S."/>
            <person name="Marino-Ramirez L."/>
            <person name="Jordan I.K."/>
            <person name="Munk C."/>
            <person name="Ivanova N."/>
            <person name="Mikhailova N."/>
            <person name="Watson D.B."/>
            <person name="Brown S.D."/>
            <person name="Palumbo A.V."/>
            <person name="Brooks S.C."/>
        </authorList>
    </citation>
    <scope>NUCLEOTIDE SEQUENCE [LARGE SCALE GENOMIC DNA]</scope>
    <source>
        <strain evidence="1 2">B39</strain>
    </source>
</reference>
<proteinExistence type="predicted"/>
<gene>
    <name evidence="1" type="ORF">UU7_14420</name>
</gene>
<evidence type="ECO:0000313" key="1">
    <source>
        <dbReference type="EMBL" id="EIL91046.1"/>
    </source>
</evidence>
<dbReference type="GO" id="GO:0032259">
    <property type="term" value="P:methylation"/>
    <property type="evidence" value="ECO:0007669"/>
    <property type="project" value="UniProtKB-KW"/>
</dbReference>
<dbReference type="eggNOG" id="COG4122">
    <property type="taxonomic scope" value="Bacteria"/>
</dbReference>
<dbReference type="InterPro" id="IPR029063">
    <property type="entry name" value="SAM-dependent_MTases_sf"/>
</dbReference>
<accession>I4VV05</accession>
<dbReference type="GO" id="GO:0008168">
    <property type="term" value="F:methyltransferase activity"/>
    <property type="evidence" value="ECO:0007669"/>
    <property type="project" value="UniProtKB-KW"/>
</dbReference>
<name>I4VV05_9GAMM</name>
<comment type="caution">
    <text evidence="1">The sequence shown here is derived from an EMBL/GenBank/DDBJ whole genome shotgun (WGS) entry which is preliminary data.</text>
</comment>